<keyword evidence="9" id="KW-0256">Endoplasmic reticulum</keyword>
<evidence type="ECO:0000256" key="3">
    <source>
        <dbReference type="ARBA" id="ARBA00009294"/>
    </source>
</evidence>
<dbReference type="GeneTree" id="ENSGT00390000008992"/>
<evidence type="ECO:0000313" key="18">
    <source>
        <dbReference type="Proteomes" id="UP000007875"/>
    </source>
</evidence>
<keyword evidence="12 15" id="KW-0472">Membrane</keyword>
<dbReference type="FunCoup" id="H2YKG8">
    <property type="interactions" value="382"/>
</dbReference>
<evidence type="ECO:0000256" key="6">
    <source>
        <dbReference type="ARBA" id="ARBA00022499"/>
    </source>
</evidence>
<evidence type="ECO:0000256" key="14">
    <source>
        <dbReference type="ARBA" id="ARBA00031791"/>
    </source>
</evidence>
<keyword evidence="6" id="KW-1017">Isopeptide bond</keyword>
<evidence type="ECO:0000256" key="4">
    <source>
        <dbReference type="ARBA" id="ARBA00011819"/>
    </source>
</evidence>
<comment type="subunit">
    <text evidence="4">Heterotetramer of TRAP-alpha, TRAP-beta, TRAP-delta and TRAP-gamma.</text>
</comment>
<keyword evidence="7 15" id="KW-0812">Transmembrane</keyword>
<evidence type="ECO:0000256" key="5">
    <source>
        <dbReference type="ARBA" id="ARBA00014387"/>
    </source>
</evidence>
<reference evidence="17" key="3">
    <citation type="submission" date="2025-09" db="UniProtKB">
        <authorList>
            <consortium name="Ensembl"/>
        </authorList>
    </citation>
    <scope>IDENTIFICATION</scope>
</reference>
<dbReference type="Pfam" id="PF05404">
    <property type="entry name" value="TRAP-delta"/>
    <property type="match status" value="1"/>
</dbReference>
<accession>H2YKG8</accession>
<keyword evidence="11 15" id="KW-1133">Transmembrane helix</keyword>
<dbReference type="STRING" id="51511.ENSCSAVP00000005820"/>
<evidence type="ECO:0000256" key="10">
    <source>
        <dbReference type="ARBA" id="ARBA00022843"/>
    </source>
</evidence>
<keyword evidence="8 16" id="KW-0732">Signal</keyword>
<proteinExistence type="inferred from homology"/>
<comment type="function">
    <text evidence="1">TRAP proteins are part of a complex whose function is to bind calcium to the ER membrane and thereby regulate the retention of ER resident proteins.</text>
</comment>
<dbReference type="OMA" id="GPWVNSE"/>
<evidence type="ECO:0000313" key="17">
    <source>
        <dbReference type="Ensembl" id="ENSCSAVP00000005820.1"/>
    </source>
</evidence>
<keyword evidence="10" id="KW-0832">Ubl conjugation</keyword>
<keyword evidence="18" id="KW-1185">Reference proteome</keyword>
<dbReference type="GO" id="GO:0005789">
    <property type="term" value="C:endoplasmic reticulum membrane"/>
    <property type="evidence" value="ECO:0007669"/>
    <property type="project" value="UniProtKB-SubCell"/>
</dbReference>
<reference evidence="18" key="1">
    <citation type="submission" date="2003-08" db="EMBL/GenBank/DDBJ databases">
        <authorList>
            <person name="Birren B."/>
            <person name="Nusbaum C."/>
            <person name="Abebe A."/>
            <person name="Abouelleil A."/>
            <person name="Adekoya E."/>
            <person name="Ait-zahra M."/>
            <person name="Allen N."/>
            <person name="Allen T."/>
            <person name="An P."/>
            <person name="Anderson M."/>
            <person name="Anderson S."/>
            <person name="Arachchi H."/>
            <person name="Armbruster J."/>
            <person name="Bachantsang P."/>
            <person name="Baldwin J."/>
            <person name="Barry A."/>
            <person name="Bayul T."/>
            <person name="Blitshsteyn B."/>
            <person name="Bloom T."/>
            <person name="Blye J."/>
            <person name="Boguslavskiy L."/>
            <person name="Borowsky M."/>
            <person name="Boukhgalter B."/>
            <person name="Brunache A."/>
            <person name="Butler J."/>
            <person name="Calixte N."/>
            <person name="Calvo S."/>
            <person name="Camarata J."/>
            <person name="Campo K."/>
            <person name="Chang J."/>
            <person name="Cheshatsang Y."/>
            <person name="Citroen M."/>
            <person name="Collymore A."/>
            <person name="Considine T."/>
            <person name="Cook A."/>
            <person name="Cooke P."/>
            <person name="Corum B."/>
            <person name="Cuomo C."/>
            <person name="David R."/>
            <person name="Dawoe T."/>
            <person name="Degray S."/>
            <person name="Dodge S."/>
            <person name="Dooley K."/>
            <person name="Dorje P."/>
            <person name="Dorjee K."/>
            <person name="Dorris L."/>
            <person name="Duffey N."/>
            <person name="Dupes A."/>
            <person name="Elkins T."/>
            <person name="Engels R."/>
            <person name="Erickson J."/>
            <person name="Farina A."/>
            <person name="Faro S."/>
            <person name="Ferreira P."/>
            <person name="Fischer H."/>
            <person name="Fitzgerald M."/>
            <person name="Foley K."/>
            <person name="Gage D."/>
            <person name="Galagan J."/>
            <person name="Gearin G."/>
            <person name="Gnerre S."/>
            <person name="Gnirke A."/>
            <person name="Goyette A."/>
            <person name="Graham J."/>
            <person name="Grandbois E."/>
            <person name="Gyaltsen K."/>
            <person name="Hafez N."/>
            <person name="Hagopian D."/>
            <person name="Hagos B."/>
            <person name="Hall J."/>
            <person name="Hatcher B."/>
            <person name="Heller A."/>
            <person name="Higgins H."/>
            <person name="Honan T."/>
            <person name="Horn A."/>
            <person name="Houde N."/>
            <person name="Hughes L."/>
            <person name="Hulme W."/>
            <person name="Husby E."/>
            <person name="Iliev I."/>
            <person name="Jaffe D."/>
            <person name="Jones C."/>
            <person name="Kamal M."/>
            <person name="Kamat A."/>
            <person name="Kamvysselis M."/>
            <person name="Karlsson E."/>
            <person name="Kells C."/>
            <person name="Kieu A."/>
            <person name="Kisner P."/>
            <person name="Kodira C."/>
            <person name="Kulbokas E."/>
            <person name="Labutti K."/>
            <person name="Lama D."/>
            <person name="Landers T."/>
            <person name="Leger J."/>
            <person name="Levine S."/>
            <person name="Lewis D."/>
            <person name="Lewis T."/>
            <person name="Lindblad-toh K."/>
            <person name="Liu X."/>
            <person name="Lokyitsang T."/>
            <person name="Lokyitsang Y."/>
            <person name="Lucien O."/>
            <person name="Lui A."/>
            <person name="Ma L.J."/>
            <person name="Mabbitt R."/>
            <person name="Macdonald J."/>
            <person name="Maclean C."/>
            <person name="Major J."/>
            <person name="Manning J."/>
            <person name="Marabella R."/>
            <person name="Maru K."/>
            <person name="Matthews C."/>
            <person name="Mauceli E."/>
            <person name="Mccarthy M."/>
            <person name="Mcdonough S."/>
            <person name="Mcghee T."/>
            <person name="Meldrim J."/>
            <person name="Meneus L."/>
            <person name="Mesirov J."/>
            <person name="Mihalev A."/>
            <person name="Mihova T."/>
            <person name="Mikkelsen T."/>
            <person name="Mlenga V."/>
            <person name="Moru K."/>
            <person name="Mozes J."/>
            <person name="Mulrain L."/>
            <person name="Munson G."/>
            <person name="Naylor J."/>
            <person name="Newes C."/>
            <person name="Nguyen C."/>
            <person name="Nguyen N."/>
            <person name="Nguyen T."/>
            <person name="Nicol R."/>
            <person name="Nielsen C."/>
            <person name="Nizzari M."/>
            <person name="Norbu C."/>
            <person name="Norbu N."/>
            <person name="O'donnell P."/>
            <person name="Okoawo O."/>
            <person name="O'leary S."/>
            <person name="Omotosho B."/>
            <person name="O'neill K."/>
            <person name="Osman S."/>
            <person name="Parker S."/>
            <person name="Perrin D."/>
            <person name="Phunkhang P."/>
            <person name="Piqani B."/>
            <person name="Purcell S."/>
            <person name="Rachupka T."/>
            <person name="Ramasamy U."/>
            <person name="Rameau R."/>
            <person name="Ray V."/>
            <person name="Raymond C."/>
            <person name="Retta R."/>
            <person name="Richardson S."/>
            <person name="Rise C."/>
            <person name="Rodriguez J."/>
            <person name="Rogers J."/>
            <person name="Rogov P."/>
            <person name="Rutman M."/>
            <person name="Schupbach R."/>
            <person name="Seaman C."/>
            <person name="Settipalli S."/>
            <person name="Sharpe T."/>
            <person name="Sheridan J."/>
            <person name="Sherpa N."/>
            <person name="Shi J."/>
            <person name="Smirnov S."/>
            <person name="Smith C."/>
            <person name="Sougnez C."/>
            <person name="Spencer B."/>
            <person name="Stalker J."/>
            <person name="Stange-thomann N."/>
            <person name="Stavropoulos S."/>
            <person name="Stetson K."/>
            <person name="Stone C."/>
            <person name="Stone S."/>
            <person name="Stubbs M."/>
            <person name="Talamas J."/>
            <person name="Tchuinga P."/>
            <person name="Tenzing P."/>
            <person name="Tesfaye S."/>
            <person name="Theodore J."/>
            <person name="Thoulutsang Y."/>
            <person name="Topham K."/>
            <person name="Towey S."/>
            <person name="Tsamla T."/>
            <person name="Tsomo N."/>
            <person name="Vallee D."/>
            <person name="Vassiliev H."/>
            <person name="Venkataraman V."/>
            <person name="Vinson J."/>
            <person name="Vo A."/>
            <person name="Wade C."/>
            <person name="Wang S."/>
            <person name="Wangchuk T."/>
            <person name="Wangdi T."/>
            <person name="Whittaker C."/>
            <person name="Wilkinson J."/>
            <person name="Wu Y."/>
            <person name="Wyman D."/>
            <person name="Yadav S."/>
            <person name="Yang S."/>
            <person name="Yang X."/>
            <person name="Yeager S."/>
            <person name="Yee E."/>
            <person name="Young G."/>
            <person name="Zainoun J."/>
            <person name="Zembeck L."/>
            <person name="Zimmer A."/>
            <person name="Zody M."/>
            <person name="Lander E."/>
        </authorList>
    </citation>
    <scope>NUCLEOTIDE SEQUENCE [LARGE SCALE GENOMIC DNA]</scope>
</reference>
<keyword evidence="13" id="KW-1015">Disulfide bond</keyword>
<evidence type="ECO:0000256" key="15">
    <source>
        <dbReference type="SAM" id="Phobius"/>
    </source>
</evidence>
<evidence type="ECO:0000256" key="1">
    <source>
        <dbReference type="ARBA" id="ARBA00002838"/>
    </source>
</evidence>
<evidence type="ECO:0000256" key="16">
    <source>
        <dbReference type="SAM" id="SignalP"/>
    </source>
</evidence>
<evidence type="ECO:0000256" key="13">
    <source>
        <dbReference type="ARBA" id="ARBA00023157"/>
    </source>
</evidence>
<dbReference type="Proteomes" id="UP000007875">
    <property type="component" value="Unassembled WGS sequence"/>
</dbReference>
<feature type="chain" id="PRO_5003577826" description="Translocon-associated protein subunit delta" evidence="16">
    <location>
        <begin position="19"/>
        <end position="166"/>
    </location>
</feature>
<protein>
    <recommendedName>
        <fullName evidence="5">Translocon-associated protein subunit delta</fullName>
    </recommendedName>
    <alternativeName>
        <fullName evidence="14">Signal sequence receptor subunit delta</fullName>
    </alternativeName>
</protein>
<dbReference type="HOGENOM" id="CLU_100264_0_1_1"/>
<dbReference type="InterPro" id="IPR008855">
    <property type="entry name" value="TRAP-delta"/>
</dbReference>
<dbReference type="eggNOG" id="KOG4088">
    <property type="taxonomic scope" value="Eukaryota"/>
</dbReference>
<name>H2YKG8_CIOSA</name>
<comment type="similarity">
    <text evidence="3">Belongs to the TRAP-delta family.</text>
</comment>
<dbReference type="InParanoid" id="H2YKG8"/>
<evidence type="ECO:0000256" key="8">
    <source>
        <dbReference type="ARBA" id="ARBA00022729"/>
    </source>
</evidence>
<dbReference type="Ensembl" id="ENSCSAVT00000005895.1">
    <property type="protein sequence ID" value="ENSCSAVP00000005820.1"/>
    <property type="gene ID" value="ENSCSAVG00000003469.1"/>
</dbReference>
<organism evidence="17 18">
    <name type="scientific">Ciona savignyi</name>
    <name type="common">Pacific transparent sea squirt</name>
    <dbReference type="NCBI Taxonomy" id="51511"/>
    <lineage>
        <taxon>Eukaryota</taxon>
        <taxon>Metazoa</taxon>
        <taxon>Chordata</taxon>
        <taxon>Tunicata</taxon>
        <taxon>Ascidiacea</taxon>
        <taxon>Phlebobranchia</taxon>
        <taxon>Cionidae</taxon>
        <taxon>Ciona</taxon>
    </lineage>
</organism>
<dbReference type="PANTHER" id="PTHR12731">
    <property type="entry name" value="TRANSLOCON-ASSOCIATED PROTEIN, DELTA SUBUNIT"/>
    <property type="match status" value="1"/>
</dbReference>
<evidence type="ECO:0000256" key="12">
    <source>
        <dbReference type="ARBA" id="ARBA00023136"/>
    </source>
</evidence>
<evidence type="ECO:0000256" key="2">
    <source>
        <dbReference type="ARBA" id="ARBA00004115"/>
    </source>
</evidence>
<comment type="subcellular location">
    <subcellularLocation>
        <location evidence="2">Endoplasmic reticulum membrane</location>
        <topology evidence="2">Single-pass type I membrane protein</topology>
    </subcellularLocation>
</comment>
<dbReference type="PANTHER" id="PTHR12731:SF1">
    <property type="entry name" value="TRANSLOCON-ASSOCIATED PROTEIN SUBUNIT DELTA"/>
    <property type="match status" value="1"/>
</dbReference>
<sequence>MRNLSVLVLLVLVGTGLCCENPSVQSSYYTSTNQKLGKDAAFIVELTVNCKNNVQDLMLYADVDGVQYPVTKSPEGNNYQVSWTAKNKKSPAKLYKVKFFDEAGYNALKKAARNSQDAESVFPIFSVDVKHTGMTSGFWISSELMAFTVAGLIFYFVCDERSAVLS</sequence>
<evidence type="ECO:0000256" key="7">
    <source>
        <dbReference type="ARBA" id="ARBA00022692"/>
    </source>
</evidence>
<dbReference type="AlphaFoldDB" id="H2YKG8"/>
<evidence type="ECO:0000256" key="9">
    <source>
        <dbReference type="ARBA" id="ARBA00022824"/>
    </source>
</evidence>
<evidence type="ECO:0000256" key="11">
    <source>
        <dbReference type="ARBA" id="ARBA00022989"/>
    </source>
</evidence>
<reference evidence="17" key="2">
    <citation type="submission" date="2025-08" db="UniProtKB">
        <authorList>
            <consortium name="Ensembl"/>
        </authorList>
    </citation>
    <scope>IDENTIFICATION</scope>
</reference>
<feature type="signal peptide" evidence="16">
    <location>
        <begin position="1"/>
        <end position="18"/>
    </location>
</feature>
<feature type="transmembrane region" description="Helical" evidence="15">
    <location>
        <begin position="138"/>
        <end position="158"/>
    </location>
</feature>